<dbReference type="EMBL" id="CAADFG010000584">
    <property type="protein sequence ID" value="VFK05720.1"/>
    <property type="molecule type" value="Genomic_DNA"/>
</dbReference>
<feature type="region of interest" description="Disordered" evidence="1">
    <location>
        <begin position="1"/>
        <end position="24"/>
    </location>
</feature>
<name>A0A450VLZ4_9GAMM</name>
<evidence type="ECO:0000313" key="4">
    <source>
        <dbReference type="EMBL" id="VFK09108.1"/>
    </source>
</evidence>
<protein>
    <submittedName>
        <fullName evidence="3">Uncharacterized protein</fullName>
    </submittedName>
</protein>
<dbReference type="EMBL" id="CAADFI010000566">
    <property type="protein sequence ID" value="VFK05311.1"/>
    <property type="molecule type" value="Genomic_DNA"/>
</dbReference>
<evidence type="ECO:0000256" key="1">
    <source>
        <dbReference type="SAM" id="MobiDB-lite"/>
    </source>
</evidence>
<accession>A0A450VLZ4</accession>
<proteinExistence type="predicted"/>
<reference evidence="3" key="1">
    <citation type="submission" date="2019-02" db="EMBL/GenBank/DDBJ databases">
        <authorList>
            <person name="Gruber-Vodicka R. H."/>
            <person name="Seah K. B. B."/>
        </authorList>
    </citation>
    <scope>NUCLEOTIDE SEQUENCE</scope>
    <source>
        <strain evidence="4">BECK_SA2B12</strain>
        <strain evidence="3">BECK_SA2B15</strain>
        <strain evidence="2">BECK_SA2B20</strain>
    </source>
</reference>
<dbReference type="AlphaFoldDB" id="A0A450VLZ4"/>
<organism evidence="3">
    <name type="scientific">Candidatus Kentrum eta</name>
    <dbReference type="NCBI Taxonomy" id="2126337"/>
    <lineage>
        <taxon>Bacteria</taxon>
        <taxon>Pseudomonadati</taxon>
        <taxon>Pseudomonadota</taxon>
        <taxon>Gammaproteobacteria</taxon>
        <taxon>Candidatus Kentrum</taxon>
    </lineage>
</organism>
<gene>
    <name evidence="3" type="ORF">BECKH772A_GA0070896_105841</name>
    <name evidence="2" type="ORF">BECKH772B_GA0070898_105661</name>
    <name evidence="4" type="ORF">BECKH772C_GA0070978_105801</name>
</gene>
<dbReference type="EMBL" id="CAADFJ010000580">
    <property type="protein sequence ID" value="VFK09108.1"/>
    <property type="molecule type" value="Genomic_DNA"/>
</dbReference>
<evidence type="ECO:0000313" key="3">
    <source>
        <dbReference type="EMBL" id="VFK05720.1"/>
    </source>
</evidence>
<sequence>MIALSSGARYSSKPPRARTPSEGVIRDCDLRVPAQGNRMKLFSNCH</sequence>
<evidence type="ECO:0000313" key="2">
    <source>
        <dbReference type="EMBL" id="VFK05311.1"/>
    </source>
</evidence>